<dbReference type="InterPro" id="IPR051021">
    <property type="entry name" value="Mito_Ser/Thr_phosphatase"/>
</dbReference>
<dbReference type="PANTHER" id="PTHR20935">
    <property type="entry name" value="PHOSPHOGLYCERATE MUTASE-RELATED"/>
    <property type="match status" value="1"/>
</dbReference>
<dbReference type="SUPFAM" id="SSF53254">
    <property type="entry name" value="Phosphoglycerate mutase-like"/>
    <property type="match status" value="1"/>
</dbReference>
<comment type="caution">
    <text evidence="3">The sequence shown here is derived from an EMBL/GenBank/DDBJ whole genome shotgun (WGS) entry which is preliminary data.</text>
</comment>
<gene>
    <name evidence="3" type="ORF">EDC28_102270</name>
</gene>
<feature type="binding site" evidence="2">
    <location>
        <position position="55"/>
    </location>
    <ligand>
        <name>substrate</name>
    </ligand>
</feature>
<keyword evidence="1" id="KW-0378">Hydrolase</keyword>
<dbReference type="GO" id="GO:0101006">
    <property type="term" value="F:protein histidine phosphatase activity"/>
    <property type="evidence" value="ECO:0007669"/>
    <property type="project" value="InterPro"/>
</dbReference>
<dbReference type="Proteomes" id="UP000268033">
    <property type="component" value="Unassembled WGS sequence"/>
</dbReference>
<dbReference type="InterPro" id="IPR004449">
    <property type="entry name" value="SixA"/>
</dbReference>
<dbReference type="SMART" id="SM00855">
    <property type="entry name" value="PGAM"/>
    <property type="match status" value="1"/>
</dbReference>
<evidence type="ECO:0000313" key="4">
    <source>
        <dbReference type="Proteomes" id="UP000268033"/>
    </source>
</evidence>
<dbReference type="GO" id="GO:0005737">
    <property type="term" value="C:cytoplasm"/>
    <property type="evidence" value="ECO:0007669"/>
    <property type="project" value="InterPro"/>
</dbReference>
<dbReference type="RefSeq" id="WP_050658686.1">
    <property type="nucleotide sequence ID" value="NZ_JBLXEP010000005.1"/>
</dbReference>
<dbReference type="EMBL" id="RJUL01000002">
    <property type="protein sequence ID" value="ROQ29895.1"/>
    <property type="molecule type" value="Genomic_DNA"/>
</dbReference>
<evidence type="ECO:0000256" key="2">
    <source>
        <dbReference type="PIRSR" id="PIRSR613078-2"/>
    </source>
</evidence>
<reference evidence="3 4" key="1">
    <citation type="submission" date="2018-11" db="EMBL/GenBank/DDBJ databases">
        <title>Genomic Encyclopedia of Type Strains, Phase IV (KMG-IV): sequencing the most valuable type-strain genomes for metagenomic binning, comparative biology and taxonomic classification.</title>
        <authorList>
            <person name="Goeker M."/>
        </authorList>
    </citation>
    <scope>NUCLEOTIDE SEQUENCE [LARGE SCALE GENOMIC DNA]</scope>
    <source>
        <strain evidence="3 4">DSM 21945</strain>
    </source>
</reference>
<sequence>MQILVMRHGEAEGQITHDAERRLTLHGQQQAKAQGEWLKSQDWQPDALWVSTYLRAQQTADQALRALGASPKRLVLSELTPDGNAQAVADLVAASPEIERLLIVSHMPLVCYLVEKLVPGEVPMAFATAQIVVIDIEDGKAKVSLRQLSSVD</sequence>
<dbReference type="NCBIfam" id="TIGR00249">
    <property type="entry name" value="sixA"/>
    <property type="match status" value="1"/>
</dbReference>
<organism evidence="3 4">
    <name type="scientific">Gallaecimonas pentaromativorans</name>
    <dbReference type="NCBI Taxonomy" id="584787"/>
    <lineage>
        <taxon>Bacteria</taxon>
        <taxon>Pseudomonadati</taxon>
        <taxon>Pseudomonadota</taxon>
        <taxon>Gammaproteobacteria</taxon>
        <taxon>Enterobacterales</taxon>
        <taxon>Gallaecimonadaceae</taxon>
        <taxon>Gallaecimonas</taxon>
    </lineage>
</organism>
<dbReference type="InterPro" id="IPR013078">
    <property type="entry name" value="His_Pase_superF_clade-1"/>
</dbReference>
<dbReference type="STRING" id="584787.GCA_001247655_03200"/>
<evidence type="ECO:0000313" key="3">
    <source>
        <dbReference type="EMBL" id="ROQ29895.1"/>
    </source>
</evidence>
<protein>
    <submittedName>
        <fullName evidence="3">Phosphohistidine phosphatase SixA</fullName>
    </submittedName>
</protein>
<name>A0A3N1PMG4_9GAMM</name>
<dbReference type="CDD" id="cd07067">
    <property type="entry name" value="HP_PGM_like"/>
    <property type="match status" value="1"/>
</dbReference>
<dbReference type="Gene3D" id="3.40.50.1240">
    <property type="entry name" value="Phosphoglycerate mutase-like"/>
    <property type="match status" value="1"/>
</dbReference>
<dbReference type="Pfam" id="PF00300">
    <property type="entry name" value="His_Phos_1"/>
    <property type="match status" value="1"/>
</dbReference>
<keyword evidence="4" id="KW-1185">Reference proteome</keyword>
<accession>A0A3N1PMG4</accession>
<dbReference type="OrthoDB" id="92610at2"/>
<evidence type="ECO:0000256" key="1">
    <source>
        <dbReference type="ARBA" id="ARBA00022801"/>
    </source>
</evidence>
<dbReference type="InterPro" id="IPR029033">
    <property type="entry name" value="His_PPase_superfam"/>
</dbReference>
<proteinExistence type="predicted"/>
<dbReference type="AlphaFoldDB" id="A0A3N1PMG4"/>